<evidence type="ECO:0000256" key="5">
    <source>
        <dbReference type="ARBA" id="ARBA00022705"/>
    </source>
</evidence>
<proteinExistence type="inferred from homology"/>
<comment type="similarity">
    <text evidence="7">Belongs to the DNA polymerase HolA subunit family.</text>
</comment>
<evidence type="ECO:0000313" key="10">
    <source>
        <dbReference type="EMBL" id="MPL70575.1"/>
    </source>
</evidence>
<feature type="domain" description="DNA polymerase III delta N-terminal" evidence="9">
    <location>
        <begin position="32"/>
        <end position="105"/>
    </location>
</feature>
<dbReference type="InterPro" id="IPR008921">
    <property type="entry name" value="DNA_pol3_clamp-load_cplx_C"/>
</dbReference>
<dbReference type="EMBL" id="VSSQ01000053">
    <property type="protein sequence ID" value="MPL70575.1"/>
    <property type="molecule type" value="Genomic_DNA"/>
</dbReference>
<dbReference type="SUPFAM" id="SSF48019">
    <property type="entry name" value="post-AAA+ oligomerization domain-like"/>
    <property type="match status" value="1"/>
</dbReference>
<dbReference type="Gene3D" id="1.10.8.60">
    <property type="match status" value="1"/>
</dbReference>
<reference evidence="10" key="1">
    <citation type="submission" date="2019-08" db="EMBL/GenBank/DDBJ databases">
        <authorList>
            <person name="Kucharzyk K."/>
            <person name="Murdoch R.W."/>
            <person name="Higgins S."/>
            <person name="Loffler F."/>
        </authorList>
    </citation>
    <scope>NUCLEOTIDE SEQUENCE</scope>
</reference>
<organism evidence="10">
    <name type="scientific">bioreactor metagenome</name>
    <dbReference type="NCBI Taxonomy" id="1076179"/>
    <lineage>
        <taxon>unclassified sequences</taxon>
        <taxon>metagenomes</taxon>
        <taxon>ecological metagenomes</taxon>
    </lineage>
</organism>
<dbReference type="InterPro" id="IPR005790">
    <property type="entry name" value="DNA_polIII_delta"/>
</dbReference>
<name>A0A644TUK0_9ZZZZ</name>
<dbReference type="Pfam" id="PF06144">
    <property type="entry name" value="DNA_pol3_delta"/>
    <property type="match status" value="1"/>
</dbReference>
<keyword evidence="3" id="KW-0808">Transferase</keyword>
<evidence type="ECO:0000256" key="8">
    <source>
        <dbReference type="ARBA" id="ARBA00049244"/>
    </source>
</evidence>
<dbReference type="PANTHER" id="PTHR34388:SF1">
    <property type="entry name" value="DNA POLYMERASE III SUBUNIT DELTA"/>
    <property type="match status" value="1"/>
</dbReference>
<keyword evidence="5" id="KW-0235">DNA replication</keyword>
<dbReference type="NCBIfam" id="TIGR01128">
    <property type="entry name" value="holA"/>
    <property type="match status" value="1"/>
</dbReference>
<evidence type="ECO:0000256" key="1">
    <source>
        <dbReference type="ARBA" id="ARBA00012417"/>
    </source>
</evidence>
<dbReference type="AlphaFoldDB" id="A0A644TUK0"/>
<comment type="caution">
    <text evidence="10">The sequence shown here is derived from an EMBL/GenBank/DDBJ whole genome shotgun (WGS) entry which is preliminary data.</text>
</comment>
<dbReference type="InterPro" id="IPR027417">
    <property type="entry name" value="P-loop_NTPase"/>
</dbReference>
<gene>
    <name evidence="10" type="ORF">SDC9_16332</name>
</gene>
<dbReference type="SUPFAM" id="SSF52540">
    <property type="entry name" value="P-loop containing nucleoside triphosphate hydrolases"/>
    <property type="match status" value="1"/>
</dbReference>
<protein>
    <recommendedName>
        <fullName evidence="2">DNA polymerase III subunit delta</fullName>
        <ecNumber evidence="1">2.7.7.7</ecNumber>
    </recommendedName>
</protein>
<comment type="catalytic activity">
    <reaction evidence="8">
        <text>DNA(n) + a 2'-deoxyribonucleoside 5'-triphosphate = DNA(n+1) + diphosphate</text>
        <dbReference type="Rhea" id="RHEA:22508"/>
        <dbReference type="Rhea" id="RHEA-COMP:17339"/>
        <dbReference type="Rhea" id="RHEA-COMP:17340"/>
        <dbReference type="ChEBI" id="CHEBI:33019"/>
        <dbReference type="ChEBI" id="CHEBI:61560"/>
        <dbReference type="ChEBI" id="CHEBI:173112"/>
        <dbReference type="EC" id="2.7.7.7"/>
    </reaction>
</comment>
<keyword evidence="6" id="KW-0239">DNA-directed DNA polymerase</keyword>
<dbReference type="GO" id="GO:0003887">
    <property type="term" value="F:DNA-directed DNA polymerase activity"/>
    <property type="evidence" value="ECO:0007669"/>
    <property type="project" value="UniProtKB-KW"/>
</dbReference>
<dbReference type="Gene3D" id="1.20.272.10">
    <property type="match status" value="1"/>
</dbReference>
<evidence type="ECO:0000256" key="7">
    <source>
        <dbReference type="ARBA" id="ARBA00034754"/>
    </source>
</evidence>
<dbReference type="EC" id="2.7.7.7" evidence="1"/>
<evidence type="ECO:0000256" key="2">
    <source>
        <dbReference type="ARBA" id="ARBA00017703"/>
    </source>
</evidence>
<accession>A0A644TUK0</accession>
<evidence type="ECO:0000259" key="9">
    <source>
        <dbReference type="Pfam" id="PF06144"/>
    </source>
</evidence>
<evidence type="ECO:0000256" key="3">
    <source>
        <dbReference type="ARBA" id="ARBA00022679"/>
    </source>
</evidence>
<keyword evidence="4" id="KW-0548">Nucleotidyltransferase</keyword>
<dbReference type="InterPro" id="IPR010372">
    <property type="entry name" value="DNA_pol3_delta_N"/>
</dbReference>
<dbReference type="Gene3D" id="3.40.50.300">
    <property type="entry name" value="P-loop containing nucleotide triphosphate hydrolases"/>
    <property type="match status" value="1"/>
</dbReference>
<dbReference type="GO" id="GO:0009360">
    <property type="term" value="C:DNA polymerase III complex"/>
    <property type="evidence" value="ECO:0007669"/>
    <property type="project" value="InterPro"/>
</dbReference>
<evidence type="ECO:0000256" key="6">
    <source>
        <dbReference type="ARBA" id="ARBA00022932"/>
    </source>
</evidence>
<dbReference type="GO" id="GO:0003677">
    <property type="term" value="F:DNA binding"/>
    <property type="evidence" value="ECO:0007669"/>
    <property type="project" value="InterPro"/>
</dbReference>
<sequence>MPSPALLPTYILAGPEIGRRDLFVREIAEGLAAKEGQAAEYSRFYAQDMPPERLVGFLRNASLFSPRRLIEYRNAEVLSSKQDQESLIAYIRNPAEDAVLLLVTEAYGLARGLEEAVGPRGKKIFWELRDSEKPAWLADRLARDRLAADDDAIETVLELVENETSALDSACTVLAACFPAQHRLSSEDIESALSRSRREDAFSLFDRMVQGDMDSALGVLDALLSDRQSESSQIMAALIWSFRTLERLHRNLAQGLELEDAFRAEKIGSKTGQRKFRAALNRYNGGDCARILKAASETEAALRAGYPASFARSFLQLFIRSAMMMKGSGLILSGWKKEEYYPFD</sequence>
<dbReference type="GO" id="GO:0006261">
    <property type="term" value="P:DNA-templated DNA replication"/>
    <property type="evidence" value="ECO:0007669"/>
    <property type="project" value="TreeGrafter"/>
</dbReference>
<dbReference type="PANTHER" id="PTHR34388">
    <property type="entry name" value="DNA POLYMERASE III SUBUNIT DELTA"/>
    <property type="match status" value="1"/>
</dbReference>
<evidence type="ECO:0000256" key="4">
    <source>
        <dbReference type="ARBA" id="ARBA00022695"/>
    </source>
</evidence>